<organism evidence="4 5">
    <name type="scientific">Mytilus edulis</name>
    <name type="common">Blue mussel</name>
    <dbReference type="NCBI Taxonomy" id="6550"/>
    <lineage>
        <taxon>Eukaryota</taxon>
        <taxon>Metazoa</taxon>
        <taxon>Spiralia</taxon>
        <taxon>Lophotrochozoa</taxon>
        <taxon>Mollusca</taxon>
        <taxon>Bivalvia</taxon>
        <taxon>Autobranchia</taxon>
        <taxon>Pteriomorphia</taxon>
        <taxon>Mytilida</taxon>
        <taxon>Mytiloidea</taxon>
        <taxon>Mytilidae</taxon>
        <taxon>Mytilinae</taxon>
        <taxon>Mytilus</taxon>
    </lineage>
</organism>
<keyword evidence="2" id="KW-0472">Membrane</keyword>
<comment type="caution">
    <text evidence="4">The sequence shown here is derived from an EMBL/GenBank/DDBJ whole genome shotgun (WGS) entry which is preliminary data.</text>
</comment>
<dbReference type="PROSITE" id="PS50963">
    <property type="entry name" value="LINK_2"/>
    <property type="match status" value="1"/>
</dbReference>
<keyword evidence="1" id="KW-1015">Disulfide bond</keyword>
<keyword evidence="5" id="KW-1185">Reference proteome</keyword>
<keyword evidence="2" id="KW-0812">Transmembrane</keyword>
<evidence type="ECO:0000313" key="4">
    <source>
        <dbReference type="EMBL" id="CAG2238158.1"/>
    </source>
</evidence>
<dbReference type="Proteomes" id="UP000683360">
    <property type="component" value="Unassembled WGS sequence"/>
</dbReference>
<dbReference type="InterPro" id="IPR016186">
    <property type="entry name" value="C-type_lectin-like/link_sf"/>
</dbReference>
<evidence type="ECO:0000256" key="2">
    <source>
        <dbReference type="SAM" id="Phobius"/>
    </source>
</evidence>
<evidence type="ECO:0000313" key="5">
    <source>
        <dbReference type="Proteomes" id="UP000683360"/>
    </source>
</evidence>
<evidence type="ECO:0000259" key="3">
    <source>
        <dbReference type="PROSITE" id="PS50963"/>
    </source>
</evidence>
<accession>A0A8S3U681</accession>
<gene>
    <name evidence="4" type="ORF">MEDL_50566</name>
</gene>
<keyword evidence="2" id="KW-1133">Transmembrane helix</keyword>
<name>A0A8S3U681_MYTED</name>
<dbReference type="InterPro" id="IPR000538">
    <property type="entry name" value="Link_dom"/>
</dbReference>
<dbReference type="GO" id="GO:0005540">
    <property type="term" value="F:hyaluronic acid binding"/>
    <property type="evidence" value="ECO:0007669"/>
    <property type="project" value="InterPro"/>
</dbReference>
<dbReference type="GO" id="GO:0007155">
    <property type="term" value="P:cell adhesion"/>
    <property type="evidence" value="ECO:0007669"/>
    <property type="project" value="InterPro"/>
</dbReference>
<sequence length="463" mass="51894">MSSLMRSLTQIQSSSILGSGTRARFPSNLTIFEIKSFAAASYISTSIVQFTKVYMLCDILEYKMGRRPNDCQSISTNVDRLLSLPDVRCNPILKYVDLHTQSNSFNETNRNWIDLSKLYKGETVQFQIPNSNWLIDRGWIPEAHKNFAIYVDGFEMYLQVQSSSSNQVEVIVTPSNTGNRLYDYKDGTDYIITPSVPMRMSYSLGKDLTCRQERIENPYRVCDTDGGNLMPQICIHTLGTDSVIDPDKIKPSIYGQLDITVSGLERSHLSTPSTKVPIKVGLKYCFIDPYERRKKRNTGNSFYKDGHCQDCPPGTISKFNGLFCGNVIDVIYAEQILQDFTYADAVTGCRNSGKKLASKDSLLLARDLGSQSCLCGWIEGGIVDSARSRADCDVQTQCQFDEYMKYAYCDSTYELVTLPLINNKEQTTSGLSIGAILGIIVTVIVICALIAFVLYKRNNLCNV</sequence>
<dbReference type="EMBL" id="CAJPWZ010002417">
    <property type="protein sequence ID" value="CAG2238158.1"/>
    <property type="molecule type" value="Genomic_DNA"/>
</dbReference>
<dbReference type="SUPFAM" id="SSF56436">
    <property type="entry name" value="C-type lectin-like"/>
    <property type="match status" value="1"/>
</dbReference>
<dbReference type="OrthoDB" id="10301710at2759"/>
<dbReference type="Gene3D" id="3.10.100.10">
    <property type="entry name" value="Mannose-Binding Protein A, subunit A"/>
    <property type="match status" value="1"/>
</dbReference>
<dbReference type="AlphaFoldDB" id="A0A8S3U681"/>
<feature type="domain" description="Link" evidence="3">
    <location>
        <begin position="329"/>
        <end position="422"/>
    </location>
</feature>
<proteinExistence type="predicted"/>
<feature type="transmembrane region" description="Helical" evidence="2">
    <location>
        <begin position="431"/>
        <end position="455"/>
    </location>
</feature>
<dbReference type="Pfam" id="PF00193">
    <property type="entry name" value="Xlink"/>
    <property type="match status" value="1"/>
</dbReference>
<protein>
    <recommendedName>
        <fullName evidence="3">Link domain-containing protein</fullName>
    </recommendedName>
</protein>
<evidence type="ECO:0000256" key="1">
    <source>
        <dbReference type="ARBA" id="ARBA00023157"/>
    </source>
</evidence>
<dbReference type="InterPro" id="IPR016187">
    <property type="entry name" value="CTDL_fold"/>
</dbReference>
<reference evidence="4" key="1">
    <citation type="submission" date="2021-03" db="EMBL/GenBank/DDBJ databases">
        <authorList>
            <person name="Bekaert M."/>
        </authorList>
    </citation>
    <scope>NUCLEOTIDE SEQUENCE</scope>
</reference>